<dbReference type="InParanoid" id="A0A3P7DHJ0"/>
<evidence type="ECO:0000313" key="4">
    <source>
        <dbReference type="Proteomes" id="UP000270924"/>
    </source>
</evidence>
<proteinExistence type="predicted"/>
<keyword evidence="1" id="KW-0812">Transmembrane</keyword>
<protein>
    <submittedName>
        <fullName evidence="2 5">Uncharacterized protein</fullName>
    </submittedName>
</protein>
<dbReference type="Proteomes" id="UP000093561">
    <property type="component" value="Unassembled WGS sequence"/>
</dbReference>
<keyword evidence="4" id="KW-1185">Reference proteome</keyword>
<evidence type="ECO:0000313" key="2">
    <source>
        <dbReference type="EMBL" id="VDM09251.1"/>
    </source>
</evidence>
<dbReference type="EMBL" id="UYWW01000760">
    <property type="protein sequence ID" value="VDM09251.1"/>
    <property type="molecule type" value="Genomic_DNA"/>
</dbReference>
<evidence type="ECO:0000313" key="5">
    <source>
        <dbReference type="WBParaSite" id="mrna-Wban_10547"/>
    </source>
</evidence>
<dbReference type="WBParaSite" id="mrna-Wban_10547">
    <property type="protein sequence ID" value="mrna-Wban_10547"/>
    <property type="gene ID" value="Wban_10547"/>
</dbReference>
<reference evidence="2 4" key="3">
    <citation type="submission" date="2018-11" db="EMBL/GenBank/DDBJ databases">
        <authorList>
            <consortium name="Pathogen Informatics"/>
        </authorList>
    </citation>
    <scope>NUCLEOTIDE SEQUENCE [LARGE SCALE GENOMIC DNA]</scope>
</reference>
<name>A0A3P7DHJ0_WUCBA</name>
<dbReference type="OMA" id="TEANVIM"/>
<feature type="transmembrane region" description="Helical" evidence="1">
    <location>
        <begin position="29"/>
        <end position="49"/>
    </location>
</feature>
<accession>A0A3P7DHJ0</accession>
<dbReference type="AlphaFoldDB" id="A0A3P7DHJ0"/>
<evidence type="ECO:0000313" key="3">
    <source>
        <dbReference type="Proteomes" id="UP000093561"/>
    </source>
</evidence>
<sequence length="279" mass="31495">MSPHSNALLSNYHLSDDDILALSSAHHSLRVAIIFLIVVVIIFVIMQLIKLACQIMTIRHKADKPFDSKMSEVKVHSKPERRKKLKHLLPSKEMKIQLSLTNEQEERDIASDDREIYVTKKAIKKMEFSSPQNKMQNVTEANVIMDDQIQHSSDELQTTDIKDSLTLSDSKHQTLSTPVTIMQKSPSTFSTLKAQDSLMTVNKQTCLQPAHSAEQLKSESEMKDKQLTILEGAKAEDSLMTVNEQKPLQPANSAERLNVKNLVANAEKANINQQKEIEL</sequence>
<organism evidence="2 4">
    <name type="scientific">Wuchereria bancrofti</name>
    <dbReference type="NCBI Taxonomy" id="6293"/>
    <lineage>
        <taxon>Eukaryota</taxon>
        <taxon>Metazoa</taxon>
        <taxon>Ecdysozoa</taxon>
        <taxon>Nematoda</taxon>
        <taxon>Chromadorea</taxon>
        <taxon>Rhabditida</taxon>
        <taxon>Spirurina</taxon>
        <taxon>Spiruromorpha</taxon>
        <taxon>Filarioidea</taxon>
        <taxon>Onchocercidae</taxon>
        <taxon>Wuchereria</taxon>
    </lineage>
</organism>
<dbReference type="Proteomes" id="UP000270924">
    <property type="component" value="Unassembled WGS sequence"/>
</dbReference>
<evidence type="ECO:0000256" key="1">
    <source>
        <dbReference type="SAM" id="Phobius"/>
    </source>
</evidence>
<dbReference type="OrthoDB" id="5834034at2759"/>
<keyword evidence="1" id="KW-1133">Transmembrane helix</keyword>
<reference evidence="3" key="1">
    <citation type="submission" date="2015-03" db="EMBL/GenBank/DDBJ databases">
        <title>Wuchereria bancrofti Genome Sequencing Papua New Guinea Strain.</title>
        <authorList>
            <person name="Small S.T."/>
            <person name="Serre D."/>
            <person name="Zimmerman P.A."/>
        </authorList>
    </citation>
    <scope>NUCLEOTIDE SEQUENCE [LARGE SCALE GENOMIC DNA]</scope>
    <source>
        <strain evidence="3">pt0022</strain>
    </source>
</reference>
<gene>
    <name evidence="2" type="ORF">WBA_LOCUS2637</name>
</gene>
<reference evidence="3" key="2">
    <citation type="journal article" date="2016" name="Mol. Ecol.">
        <title>Population genomics of the filarial nematode parasite Wuchereria bancrofti from mosquitoes.</title>
        <authorList>
            <person name="Small S.T."/>
            <person name="Reimer L.J."/>
            <person name="Tisch D.J."/>
            <person name="King C.L."/>
            <person name="Christensen B.M."/>
            <person name="Siba P.M."/>
            <person name="Kazura J.W."/>
            <person name="Serre D."/>
            <person name="Zimmerman P.A."/>
        </authorList>
    </citation>
    <scope>NUCLEOTIDE SEQUENCE</scope>
    <source>
        <strain evidence="3">pt0022</strain>
    </source>
</reference>
<reference evidence="5" key="4">
    <citation type="submission" date="2024-02" db="UniProtKB">
        <authorList>
            <consortium name="WormBaseParasite"/>
        </authorList>
    </citation>
    <scope>IDENTIFICATION</scope>
    <source>
        <strain evidence="5">pt0022</strain>
    </source>
</reference>
<keyword evidence="1" id="KW-0472">Membrane</keyword>